<dbReference type="Gene3D" id="1.10.575.10">
    <property type="entry name" value="P1 Nuclease"/>
    <property type="match status" value="1"/>
</dbReference>
<organism evidence="7 8">
    <name type="scientific">Sphingomonas desiccabilis</name>
    <dbReference type="NCBI Taxonomy" id="429134"/>
    <lineage>
        <taxon>Bacteria</taxon>
        <taxon>Pseudomonadati</taxon>
        <taxon>Pseudomonadota</taxon>
        <taxon>Alphaproteobacteria</taxon>
        <taxon>Sphingomonadales</taxon>
        <taxon>Sphingomonadaceae</taxon>
        <taxon>Sphingomonas</taxon>
    </lineage>
</organism>
<dbReference type="CDD" id="cd11010">
    <property type="entry name" value="S1-P1_nuclease"/>
    <property type="match status" value="1"/>
</dbReference>
<proteinExistence type="predicted"/>
<dbReference type="Pfam" id="PF02265">
    <property type="entry name" value="S1-P1_nuclease"/>
    <property type="match status" value="1"/>
</dbReference>
<evidence type="ECO:0000256" key="5">
    <source>
        <dbReference type="ARBA" id="ARBA00023157"/>
    </source>
</evidence>
<protein>
    <recommendedName>
        <fullName evidence="9">Endonuclease</fullName>
    </recommendedName>
</protein>
<keyword evidence="1" id="KW-0540">Nuclease</keyword>
<dbReference type="GO" id="GO:0004519">
    <property type="term" value="F:endonuclease activity"/>
    <property type="evidence" value="ECO:0007669"/>
    <property type="project" value="UniProtKB-KW"/>
</dbReference>
<dbReference type="Proteomes" id="UP000292347">
    <property type="component" value="Unassembled WGS sequence"/>
</dbReference>
<dbReference type="RefSeq" id="WP_129340062.1">
    <property type="nucleotide sequence ID" value="NZ_JACIDD010000001.1"/>
</dbReference>
<accession>A0A4Q2IUS1</accession>
<keyword evidence="6" id="KW-0325">Glycoprotein</keyword>
<evidence type="ECO:0008006" key="9">
    <source>
        <dbReference type="Google" id="ProtNLM"/>
    </source>
</evidence>
<evidence type="ECO:0000313" key="7">
    <source>
        <dbReference type="EMBL" id="RXZ34265.1"/>
    </source>
</evidence>
<dbReference type="PANTHER" id="PTHR33146">
    <property type="entry name" value="ENDONUCLEASE 4"/>
    <property type="match status" value="1"/>
</dbReference>
<keyword evidence="8" id="KW-1185">Reference proteome</keyword>
<keyword evidence="2" id="KW-0479">Metal-binding</keyword>
<evidence type="ECO:0000256" key="1">
    <source>
        <dbReference type="ARBA" id="ARBA00022722"/>
    </source>
</evidence>
<dbReference type="GO" id="GO:0003676">
    <property type="term" value="F:nucleic acid binding"/>
    <property type="evidence" value="ECO:0007669"/>
    <property type="project" value="InterPro"/>
</dbReference>
<keyword evidence="4" id="KW-0378">Hydrolase</keyword>
<dbReference type="InterPro" id="IPR003154">
    <property type="entry name" value="S1/P1nuclease"/>
</dbReference>
<reference evidence="7 8" key="1">
    <citation type="submission" date="2019-01" db="EMBL/GenBank/DDBJ databases">
        <title>Sphingomonas mucosissima sp. nov. and Sphingomonas desiccabilis sp. nov., from biological soil crusts in the Colorado Plateau, USA.</title>
        <authorList>
            <person name="Zhu D."/>
        </authorList>
    </citation>
    <scope>NUCLEOTIDE SEQUENCE [LARGE SCALE GENOMIC DNA]</scope>
    <source>
        <strain evidence="7 8">CP1D</strain>
    </source>
</reference>
<evidence type="ECO:0000313" key="8">
    <source>
        <dbReference type="Proteomes" id="UP000292347"/>
    </source>
</evidence>
<name>A0A4Q2IUS1_9SPHN</name>
<dbReference type="OrthoDB" id="267579at2"/>
<dbReference type="GO" id="GO:0046872">
    <property type="term" value="F:metal ion binding"/>
    <property type="evidence" value="ECO:0007669"/>
    <property type="project" value="UniProtKB-KW"/>
</dbReference>
<evidence type="ECO:0000256" key="2">
    <source>
        <dbReference type="ARBA" id="ARBA00022723"/>
    </source>
</evidence>
<dbReference type="EMBL" id="SDPT01000001">
    <property type="protein sequence ID" value="RXZ34265.1"/>
    <property type="molecule type" value="Genomic_DNA"/>
</dbReference>
<evidence type="ECO:0000256" key="4">
    <source>
        <dbReference type="ARBA" id="ARBA00022801"/>
    </source>
</evidence>
<dbReference type="GO" id="GO:0016788">
    <property type="term" value="F:hydrolase activity, acting on ester bonds"/>
    <property type="evidence" value="ECO:0007669"/>
    <property type="project" value="InterPro"/>
</dbReference>
<comment type="caution">
    <text evidence="7">The sequence shown here is derived from an EMBL/GenBank/DDBJ whole genome shotgun (WGS) entry which is preliminary data.</text>
</comment>
<evidence type="ECO:0000256" key="3">
    <source>
        <dbReference type="ARBA" id="ARBA00022759"/>
    </source>
</evidence>
<dbReference type="InterPro" id="IPR008947">
    <property type="entry name" value="PLipase_C/P1_nuclease_dom_sf"/>
</dbReference>
<dbReference type="PANTHER" id="PTHR33146:SF26">
    <property type="entry name" value="ENDONUCLEASE 4"/>
    <property type="match status" value="1"/>
</dbReference>
<dbReference type="AlphaFoldDB" id="A0A4Q2IUS1"/>
<sequence>MIRRLLFALALVFVASPAQAYWEYGHESVAAIAYRNVSPTTRAKIDALLRQQKLLETPTCPARTIEEASVWPDCVKPLGERFSYAFSWHYQNVDVCKPFDLKSACKDGNCVSAQITRDMKLLQDPKVPVRERVQALVFLIHFVGDLHMPLHAGDRGDLGGNRVKARYGIYGPDRFNLHSVWDGPLTERAVSTPPSIFRTYTAQERSILGGGSVEDWSRQSWEISRDYAYASAFGGDACGPVPEGRVTLDQATIDRLLPVAKLQVERGGLRLARLLDEALG</sequence>
<dbReference type="SUPFAM" id="SSF48537">
    <property type="entry name" value="Phospholipase C/P1 nuclease"/>
    <property type="match status" value="1"/>
</dbReference>
<keyword evidence="5" id="KW-1015">Disulfide bond</keyword>
<evidence type="ECO:0000256" key="6">
    <source>
        <dbReference type="ARBA" id="ARBA00023180"/>
    </source>
</evidence>
<keyword evidence="3" id="KW-0255">Endonuclease</keyword>
<dbReference type="GO" id="GO:0006308">
    <property type="term" value="P:DNA catabolic process"/>
    <property type="evidence" value="ECO:0007669"/>
    <property type="project" value="InterPro"/>
</dbReference>
<gene>
    <name evidence="7" type="ORF">EO081_00710</name>
</gene>